<dbReference type="InterPro" id="IPR008201">
    <property type="entry name" value="HepT-like"/>
</dbReference>
<dbReference type="GO" id="GO:0000166">
    <property type="term" value="F:nucleotide binding"/>
    <property type="evidence" value="ECO:0007669"/>
    <property type="project" value="UniProtKB-KW"/>
</dbReference>
<keyword evidence="3" id="KW-0540">Nuclease</keyword>
<dbReference type="InterPro" id="IPR037038">
    <property type="entry name" value="HepT-like_sf"/>
</dbReference>
<accession>A0A1Z4JE92</accession>
<dbReference type="Gene3D" id="1.20.120.580">
    <property type="entry name" value="bsu32300-like"/>
    <property type="match status" value="1"/>
</dbReference>
<dbReference type="GO" id="GO:0004540">
    <property type="term" value="F:RNA nuclease activity"/>
    <property type="evidence" value="ECO:0007669"/>
    <property type="project" value="InterPro"/>
</dbReference>
<dbReference type="PANTHER" id="PTHR34139:SF1">
    <property type="entry name" value="RNASE MJ1380-RELATED"/>
    <property type="match status" value="1"/>
</dbReference>
<protein>
    <recommendedName>
        <fullName evidence="9">DUF86 domain-containing protein</fullName>
    </recommendedName>
</protein>
<comment type="similarity">
    <text evidence="6">Belongs to the HepT RNase toxin family.</text>
</comment>
<proteinExistence type="inferred from homology"/>
<evidence type="ECO:0000313" key="8">
    <source>
        <dbReference type="Proteomes" id="UP000217895"/>
    </source>
</evidence>
<dbReference type="EMBL" id="AP018203">
    <property type="protein sequence ID" value="BAY55094.1"/>
    <property type="molecule type" value="Genomic_DNA"/>
</dbReference>
<evidence type="ECO:0000256" key="4">
    <source>
        <dbReference type="ARBA" id="ARBA00022741"/>
    </source>
</evidence>
<keyword evidence="5" id="KW-0378">Hydrolase</keyword>
<keyword evidence="8" id="KW-1185">Reference proteome</keyword>
<dbReference type="AlphaFoldDB" id="A0A1Z4JE92"/>
<keyword evidence="2" id="KW-1277">Toxin-antitoxin system</keyword>
<organism evidence="7 8">
    <name type="scientific">Leptolyngbya boryana NIES-2135</name>
    <dbReference type="NCBI Taxonomy" id="1973484"/>
    <lineage>
        <taxon>Bacteria</taxon>
        <taxon>Bacillati</taxon>
        <taxon>Cyanobacteriota</taxon>
        <taxon>Cyanophyceae</taxon>
        <taxon>Leptolyngbyales</taxon>
        <taxon>Leptolyngbyaceae</taxon>
        <taxon>Leptolyngbya group</taxon>
        <taxon>Leptolyngbya</taxon>
    </lineage>
</organism>
<dbReference type="GO" id="GO:0110001">
    <property type="term" value="C:toxin-antitoxin complex"/>
    <property type="evidence" value="ECO:0007669"/>
    <property type="project" value="InterPro"/>
</dbReference>
<evidence type="ECO:0000313" key="7">
    <source>
        <dbReference type="EMBL" id="BAY55094.1"/>
    </source>
</evidence>
<dbReference type="Pfam" id="PF01934">
    <property type="entry name" value="HepT-like"/>
    <property type="match status" value="1"/>
</dbReference>
<evidence type="ECO:0000256" key="3">
    <source>
        <dbReference type="ARBA" id="ARBA00022722"/>
    </source>
</evidence>
<keyword evidence="4" id="KW-0547">Nucleotide-binding</keyword>
<gene>
    <name evidence="7" type="ORF">NIES2135_19150</name>
</gene>
<evidence type="ECO:0000256" key="2">
    <source>
        <dbReference type="ARBA" id="ARBA00022649"/>
    </source>
</evidence>
<evidence type="ECO:0000256" key="5">
    <source>
        <dbReference type="ARBA" id="ARBA00022801"/>
    </source>
</evidence>
<dbReference type="Proteomes" id="UP000217895">
    <property type="component" value="Chromosome"/>
</dbReference>
<evidence type="ECO:0008006" key="9">
    <source>
        <dbReference type="Google" id="ProtNLM"/>
    </source>
</evidence>
<sequence length="115" mass="12933">MIDDGLNMTCIAECVARIEEYTTAGQDAFAASTLIQDAVIRNFQVIGDATKNISPELRQAHPDVPWRRMAGFRDVLVHDYLRVDLAIVWEIIEIELPSLKPKILEILQTLNSIPS</sequence>
<dbReference type="PANTHER" id="PTHR34139">
    <property type="entry name" value="UPF0331 PROTEIN MJ0127"/>
    <property type="match status" value="1"/>
</dbReference>
<reference evidence="7 8" key="1">
    <citation type="submission" date="2017-06" db="EMBL/GenBank/DDBJ databases">
        <title>Genome sequencing of cyanobaciteial culture collection at National Institute for Environmental Studies (NIES).</title>
        <authorList>
            <person name="Hirose Y."/>
            <person name="Shimura Y."/>
            <person name="Fujisawa T."/>
            <person name="Nakamura Y."/>
            <person name="Kawachi M."/>
        </authorList>
    </citation>
    <scope>NUCLEOTIDE SEQUENCE [LARGE SCALE GENOMIC DNA]</scope>
    <source>
        <strain evidence="7 8">NIES-2135</strain>
    </source>
</reference>
<dbReference type="InterPro" id="IPR051813">
    <property type="entry name" value="HepT_RNase_toxin"/>
</dbReference>
<dbReference type="GO" id="GO:0016787">
    <property type="term" value="F:hydrolase activity"/>
    <property type="evidence" value="ECO:0007669"/>
    <property type="project" value="UniProtKB-KW"/>
</dbReference>
<name>A0A1Z4JE92_LEPBY</name>
<evidence type="ECO:0000256" key="1">
    <source>
        <dbReference type="ARBA" id="ARBA00022553"/>
    </source>
</evidence>
<keyword evidence="1" id="KW-0597">Phosphoprotein</keyword>
<evidence type="ECO:0000256" key="6">
    <source>
        <dbReference type="ARBA" id="ARBA00024207"/>
    </source>
</evidence>